<protein>
    <submittedName>
        <fullName evidence="2">Uncharacterized protein</fullName>
    </submittedName>
</protein>
<evidence type="ECO:0000313" key="3">
    <source>
        <dbReference type="Proteomes" id="UP000620596"/>
    </source>
</evidence>
<evidence type="ECO:0000313" key="2">
    <source>
        <dbReference type="EMBL" id="GGB05029.1"/>
    </source>
</evidence>
<sequence>MDSDDAPHAGNDSGKHGRIFAEIAVAYGAAPELGLEEAPNKPPAARDHPGSGGLLR</sequence>
<comment type="caution">
    <text evidence="2">The sequence shown here is derived from an EMBL/GenBank/DDBJ whole genome shotgun (WGS) entry which is preliminary data.</text>
</comment>
<gene>
    <name evidence="2" type="ORF">GCM10011496_27460</name>
</gene>
<organism evidence="2 3">
    <name type="scientific">Polaromonas eurypsychrophila</name>
    <dbReference type="NCBI Taxonomy" id="1614635"/>
    <lineage>
        <taxon>Bacteria</taxon>
        <taxon>Pseudomonadati</taxon>
        <taxon>Pseudomonadota</taxon>
        <taxon>Betaproteobacteria</taxon>
        <taxon>Burkholderiales</taxon>
        <taxon>Comamonadaceae</taxon>
        <taxon>Polaromonas</taxon>
    </lineage>
</organism>
<dbReference type="EMBL" id="BMIG01000010">
    <property type="protein sequence ID" value="GGB05029.1"/>
    <property type="molecule type" value="Genomic_DNA"/>
</dbReference>
<evidence type="ECO:0000256" key="1">
    <source>
        <dbReference type="SAM" id="MobiDB-lite"/>
    </source>
</evidence>
<reference evidence="2" key="2">
    <citation type="submission" date="2020-09" db="EMBL/GenBank/DDBJ databases">
        <authorList>
            <person name="Sun Q."/>
            <person name="Zhou Y."/>
        </authorList>
    </citation>
    <scope>NUCLEOTIDE SEQUENCE</scope>
    <source>
        <strain evidence="2">CGMCC 1.15322</strain>
    </source>
</reference>
<keyword evidence="3" id="KW-1185">Reference proteome</keyword>
<name>A0A916SLI8_9BURK</name>
<dbReference type="Proteomes" id="UP000620596">
    <property type="component" value="Unassembled WGS sequence"/>
</dbReference>
<reference evidence="2" key="1">
    <citation type="journal article" date="2014" name="Int. J. Syst. Evol. Microbiol.">
        <title>Complete genome sequence of Corynebacterium casei LMG S-19264T (=DSM 44701T), isolated from a smear-ripened cheese.</title>
        <authorList>
            <consortium name="US DOE Joint Genome Institute (JGI-PGF)"/>
            <person name="Walter F."/>
            <person name="Albersmeier A."/>
            <person name="Kalinowski J."/>
            <person name="Ruckert C."/>
        </authorList>
    </citation>
    <scope>NUCLEOTIDE SEQUENCE</scope>
    <source>
        <strain evidence="2">CGMCC 1.15322</strain>
    </source>
</reference>
<proteinExistence type="predicted"/>
<dbReference type="AlphaFoldDB" id="A0A916SLI8"/>
<feature type="region of interest" description="Disordered" evidence="1">
    <location>
        <begin position="34"/>
        <end position="56"/>
    </location>
</feature>
<accession>A0A916SLI8</accession>